<dbReference type="Pfam" id="PF00003">
    <property type="entry name" value="7tm_3"/>
    <property type="match status" value="1"/>
</dbReference>
<evidence type="ECO:0000256" key="11">
    <source>
        <dbReference type="SAM" id="SignalP"/>
    </source>
</evidence>
<feature type="transmembrane region" description="Helical" evidence="10">
    <location>
        <begin position="527"/>
        <end position="549"/>
    </location>
</feature>
<keyword evidence="11" id="KW-0732">Signal</keyword>
<dbReference type="PANTHER" id="PTHR10519">
    <property type="entry name" value="GABA-B RECEPTOR"/>
    <property type="match status" value="1"/>
</dbReference>
<dbReference type="OrthoDB" id="2116838at2759"/>
<evidence type="ECO:0000256" key="5">
    <source>
        <dbReference type="ARBA" id="ARBA00023136"/>
    </source>
</evidence>
<feature type="transmembrane region" description="Helical" evidence="10">
    <location>
        <begin position="684"/>
        <end position="704"/>
    </location>
</feature>
<keyword evidence="5 10" id="KW-0472">Membrane</keyword>
<dbReference type="InterPro" id="IPR017978">
    <property type="entry name" value="GPCR_3_C"/>
</dbReference>
<evidence type="ECO:0000256" key="1">
    <source>
        <dbReference type="ARBA" id="ARBA00004141"/>
    </source>
</evidence>
<gene>
    <name evidence="13" type="ORF">SEMRO_146_G067470.1</name>
</gene>
<keyword evidence="2 10" id="KW-0812">Transmembrane</keyword>
<keyword evidence="14" id="KW-1185">Reference proteome</keyword>
<feature type="region of interest" description="Disordered" evidence="9">
    <location>
        <begin position="828"/>
        <end position="874"/>
    </location>
</feature>
<evidence type="ECO:0000256" key="3">
    <source>
        <dbReference type="ARBA" id="ARBA00022989"/>
    </source>
</evidence>
<dbReference type="InterPro" id="IPR002455">
    <property type="entry name" value="GPCR3_GABA-B"/>
</dbReference>
<evidence type="ECO:0000256" key="4">
    <source>
        <dbReference type="ARBA" id="ARBA00023040"/>
    </source>
</evidence>
<feature type="transmembrane region" description="Helical" evidence="10">
    <location>
        <begin position="600"/>
        <end position="621"/>
    </location>
</feature>
<feature type="transmembrane region" description="Helical" evidence="10">
    <location>
        <begin position="561"/>
        <end position="579"/>
    </location>
</feature>
<feature type="compositionally biased region" description="Low complexity" evidence="9">
    <location>
        <begin position="840"/>
        <end position="862"/>
    </location>
</feature>
<evidence type="ECO:0000256" key="9">
    <source>
        <dbReference type="SAM" id="MobiDB-lite"/>
    </source>
</evidence>
<evidence type="ECO:0000256" key="6">
    <source>
        <dbReference type="ARBA" id="ARBA00023170"/>
    </source>
</evidence>
<dbReference type="EMBL" id="CAICTM010000145">
    <property type="protein sequence ID" value="CAB9502776.1"/>
    <property type="molecule type" value="Genomic_DNA"/>
</dbReference>
<feature type="transmembrane region" description="Helical" evidence="10">
    <location>
        <begin position="491"/>
        <end position="515"/>
    </location>
</feature>
<dbReference type="GO" id="GO:0038039">
    <property type="term" value="C:G protein-coupled receptor heterodimeric complex"/>
    <property type="evidence" value="ECO:0007669"/>
    <property type="project" value="TreeGrafter"/>
</dbReference>
<organism evidence="13 14">
    <name type="scientific">Seminavis robusta</name>
    <dbReference type="NCBI Taxonomy" id="568900"/>
    <lineage>
        <taxon>Eukaryota</taxon>
        <taxon>Sar</taxon>
        <taxon>Stramenopiles</taxon>
        <taxon>Ochrophyta</taxon>
        <taxon>Bacillariophyta</taxon>
        <taxon>Bacillariophyceae</taxon>
        <taxon>Bacillariophycidae</taxon>
        <taxon>Naviculales</taxon>
        <taxon>Naviculaceae</taxon>
        <taxon>Seminavis</taxon>
    </lineage>
</organism>
<dbReference type="Proteomes" id="UP001153069">
    <property type="component" value="Unassembled WGS sequence"/>
</dbReference>
<keyword evidence="6 13" id="KW-0675">Receptor</keyword>
<dbReference type="CDD" id="cd15047">
    <property type="entry name" value="7tmC_GABA-B-like"/>
    <property type="match status" value="1"/>
</dbReference>
<keyword evidence="3 10" id="KW-1133">Transmembrane helix</keyword>
<feature type="region of interest" description="Disordered" evidence="9">
    <location>
        <begin position="745"/>
        <end position="765"/>
    </location>
</feature>
<feature type="signal peptide" evidence="11">
    <location>
        <begin position="1"/>
        <end position="18"/>
    </location>
</feature>
<evidence type="ECO:0000259" key="12">
    <source>
        <dbReference type="PROSITE" id="PS50259"/>
    </source>
</evidence>
<name>A0A9N8DIJ8_9STRA</name>
<feature type="domain" description="G-protein coupled receptors family 3 profile" evidence="12">
    <location>
        <begin position="491"/>
        <end position="738"/>
    </location>
</feature>
<proteinExistence type="predicted"/>
<keyword evidence="4" id="KW-0297">G-protein coupled receptor</keyword>
<dbReference type="AlphaFoldDB" id="A0A9N8DIJ8"/>
<feature type="transmembrane region" description="Helical" evidence="10">
    <location>
        <begin position="716"/>
        <end position="738"/>
    </location>
</feature>
<dbReference type="GO" id="GO:0004965">
    <property type="term" value="F:G protein-coupled GABA receptor activity"/>
    <property type="evidence" value="ECO:0007669"/>
    <property type="project" value="InterPro"/>
</dbReference>
<evidence type="ECO:0000313" key="14">
    <source>
        <dbReference type="Proteomes" id="UP001153069"/>
    </source>
</evidence>
<evidence type="ECO:0000256" key="7">
    <source>
        <dbReference type="ARBA" id="ARBA00023180"/>
    </source>
</evidence>
<feature type="compositionally biased region" description="Polar residues" evidence="9">
    <location>
        <begin position="863"/>
        <end position="874"/>
    </location>
</feature>
<evidence type="ECO:0000313" key="13">
    <source>
        <dbReference type="EMBL" id="CAB9502776.1"/>
    </source>
</evidence>
<feature type="transmembrane region" description="Helical" evidence="10">
    <location>
        <begin position="649"/>
        <end position="672"/>
    </location>
</feature>
<keyword evidence="7" id="KW-0325">Glycoprotein</keyword>
<comment type="caution">
    <text evidence="13">The sequence shown here is derived from an EMBL/GenBank/DDBJ whole genome shotgun (WGS) entry which is preliminary data.</text>
</comment>
<evidence type="ECO:0000256" key="2">
    <source>
        <dbReference type="ARBA" id="ARBA00022692"/>
    </source>
</evidence>
<sequence>MKVQLLLSWSLLLGSSHAQESFNREVERRVFERVDGFMNGPATVNNLLEGFRQNGAIHPELNVSDRDVYAAIAYSLRNEFNFDWIYYSTEDGAFMGYNSDVTGIYREPKNAGYRKDDPEMKMYYNTCVDQFSGEMENCTLKPGLEYIQCVDGCELELCESKTASGNGTQQPCAEQDTECQKEQIWCPRYEILTATEEDTPDKGFVPWTFHCHTENGDFSQQPQAILKTDGTFGNCVYADDQTLVDRDISGDFAACGDAECNIFVGGYRSFNYDPRFRPWYTVTKQLQKPNWSPPYPFFDNLDLGITYSLPFYTRDEQNRKAFRGMFSVDYKFEGINEFLVSSYGAGANGFANGTNAYVVIYETAAPHYIIASSTGRPASSLVLEADQETPCPKELASGENSGCVVKRVAMENLTGQPDDDILRSSYLQQVAEGHPGDLVSATLSGPTGTQAFVSQSTIYSREDSEGLEWNILVIFPVERSTTDSVTKEEPLFGIVCVIASLGFLLCLIMLISFYWKRKERSVILTDWRFTCAFLLGCALLNLSSFALLGPNTEELCVLRRWSWHFLFAVALSPLFVKTYRLHRLVGTQNQNPSIISNPQAVAMTLPIVLIQAVILTVFTIVDPPTPEDIIELDEGVVSHRVECTTQNNAFTITVLSYESGLVLVGCILAFVTRNMDSGFGQAKELLFCVYNIALIGVVICIITFTMDIDVLGTNVLFAIGTFCGTVFSSAVFVLPRLFQEAQRQPALKRARGSPQGAPTKSNKPKLRSVNFSEDVGIIAPYSHDEEPGRTETGWSVIGLDEDNGGGTAGLKRASSVIHDEHEVWTMADSEADFQPPSNGETTETISDTTTTSPPEQSTTPSSFAPSSGASIMNC</sequence>
<dbReference type="PROSITE" id="PS50259">
    <property type="entry name" value="G_PROTEIN_RECEP_F3_4"/>
    <property type="match status" value="1"/>
</dbReference>
<evidence type="ECO:0000256" key="8">
    <source>
        <dbReference type="ARBA" id="ARBA00023224"/>
    </source>
</evidence>
<accession>A0A9N8DIJ8</accession>
<protein>
    <submittedName>
        <fullName evidence="13">Metabotropic glutamate receptor 3</fullName>
    </submittedName>
</protein>
<dbReference type="PANTHER" id="PTHR10519:SF20">
    <property type="entry name" value="G-PROTEIN COUPLED RECEPTOR 156-RELATED"/>
    <property type="match status" value="1"/>
</dbReference>
<reference evidence="13" key="1">
    <citation type="submission" date="2020-06" db="EMBL/GenBank/DDBJ databases">
        <authorList>
            <consortium name="Plant Systems Biology data submission"/>
        </authorList>
    </citation>
    <scope>NUCLEOTIDE SEQUENCE</scope>
    <source>
        <strain evidence="13">D6</strain>
    </source>
</reference>
<keyword evidence="8" id="KW-0807">Transducer</keyword>
<dbReference type="Gene3D" id="3.30.450.20">
    <property type="entry name" value="PAS domain"/>
    <property type="match status" value="1"/>
</dbReference>
<evidence type="ECO:0000256" key="10">
    <source>
        <dbReference type="SAM" id="Phobius"/>
    </source>
</evidence>
<feature type="chain" id="PRO_5040360684" evidence="11">
    <location>
        <begin position="19"/>
        <end position="874"/>
    </location>
</feature>
<comment type="subcellular location">
    <subcellularLocation>
        <location evidence="1">Membrane</location>
        <topology evidence="1">Multi-pass membrane protein</topology>
    </subcellularLocation>
</comment>